<feature type="region of interest" description="Disordered" evidence="1">
    <location>
        <begin position="335"/>
        <end position="356"/>
    </location>
</feature>
<accession>A0A383VHU0</accession>
<organism evidence="3 4">
    <name type="scientific">Tetradesmus obliquus</name>
    <name type="common">Green alga</name>
    <name type="synonym">Acutodesmus obliquus</name>
    <dbReference type="NCBI Taxonomy" id="3088"/>
    <lineage>
        <taxon>Eukaryota</taxon>
        <taxon>Viridiplantae</taxon>
        <taxon>Chlorophyta</taxon>
        <taxon>core chlorophytes</taxon>
        <taxon>Chlorophyceae</taxon>
        <taxon>CS clade</taxon>
        <taxon>Sphaeropleales</taxon>
        <taxon>Scenedesmaceae</taxon>
        <taxon>Tetradesmus</taxon>
    </lineage>
</organism>
<dbReference type="AlphaFoldDB" id="A0A383VHU0"/>
<proteinExistence type="predicted"/>
<dbReference type="PANTHER" id="PTHR43036:SF2">
    <property type="entry name" value="OS04G0481300 PROTEIN"/>
    <property type="match status" value="1"/>
</dbReference>
<reference evidence="3 4" key="1">
    <citation type="submission" date="2016-10" db="EMBL/GenBank/DDBJ databases">
        <authorList>
            <person name="Cai Z."/>
        </authorList>
    </citation>
    <scope>NUCLEOTIDE SEQUENCE [LARGE SCALE GENOMIC DNA]</scope>
</reference>
<gene>
    <name evidence="3" type="ORF">BQ4739_LOCUS4753</name>
</gene>
<dbReference type="Proteomes" id="UP000256970">
    <property type="component" value="Unassembled WGS sequence"/>
</dbReference>
<dbReference type="PANTHER" id="PTHR43036">
    <property type="entry name" value="OSJNBB0011N17.9 PROTEIN"/>
    <property type="match status" value="1"/>
</dbReference>
<protein>
    <recommendedName>
        <fullName evidence="2">Methyltransferase type 11 domain-containing protein</fullName>
    </recommendedName>
</protein>
<feature type="compositionally biased region" description="Low complexity" evidence="1">
    <location>
        <begin position="291"/>
        <end position="303"/>
    </location>
</feature>
<feature type="region of interest" description="Disordered" evidence="1">
    <location>
        <begin position="279"/>
        <end position="306"/>
    </location>
</feature>
<name>A0A383VHU0_TETOB</name>
<dbReference type="Gene3D" id="3.40.50.150">
    <property type="entry name" value="Vaccinia Virus protein VP39"/>
    <property type="match status" value="1"/>
</dbReference>
<sequence length="421" mass="43154">MGAPGGRKYPPGVQDVGSSLLRAPKLVLTDAERARLDESPDAGLYAAPRTMQHVEPQFIAALTGVYSALLPPGGAVLELCASRHSHLPPGLALSRVAGQGMNSQELAGNTALGEWWVQDLNAQPLLLEQLDASYDAVLCVNGLQYLTQPELVLTEAWRVLRPGGLLLVAFGAHFWPEKALAGWAARDMDQRTQLVAAILQANGFDQVQVLDSVAAAAAAAAAITDDATSAAGSQQRSAASAAAPPAADTVSAQMSSPAAAADGASTEVEIRIVLATKGPATPSTPSSAWQPAGAAAAPDAAPDMRPENVTQWFTTPGLAGLAGVAAAPAAAAAAAASGTRSEQQQQQQQQQQQADVSAAFSDERLLQQWVGSYEVLVGDAAELGIPRSVIPQLGPQPTPGEVQAAVAHLQAMVASFLSAGL</sequence>
<dbReference type="GO" id="GO:0008757">
    <property type="term" value="F:S-adenosylmethionine-dependent methyltransferase activity"/>
    <property type="evidence" value="ECO:0007669"/>
    <property type="project" value="InterPro"/>
</dbReference>
<dbReference type="InterPro" id="IPR013216">
    <property type="entry name" value="Methyltransf_11"/>
</dbReference>
<evidence type="ECO:0000313" key="4">
    <source>
        <dbReference type="Proteomes" id="UP000256970"/>
    </source>
</evidence>
<evidence type="ECO:0000259" key="2">
    <source>
        <dbReference type="Pfam" id="PF08241"/>
    </source>
</evidence>
<keyword evidence="4" id="KW-1185">Reference proteome</keyword>
<dbReference type="SUPFAM" id="SSF53335">
    <property type="entry name" value="S-adenosyl-L-methionine-dependent methyltransferases"/>
    <property type="match status" value="1"/>
</dbReference>
<dbReference type="EMBL" id="FNXT01000381">
    <property type="protein sequence ID" value="SZX64234.1"/>
    <property type="molecule type" value="Genomic_DNA"/>
</dbReference>
<dbReference type="STRING" id="3088.A0A383VHU0"/>
<dbReference type="InterPro" id="IPR029063">
    <property type="entry name" value="SAM-dependent_MTases_sf"/>
</dbReference>
<dbReference type="Pfam" id="PF08241">
    <property type="entry name" value="Methyltransf_11"/>
    <property type="match status" value="1"/>
</dbReference>
<feature type="compositionally biased region" description="Low complexity" evidence="1">
    <location>
        <begin position="235"/>
        <end position="252"/>
    </location>
</feature>
<feature type="region of interest" description="Disordered" evidence="1">
    <location>
        <begin position="235"/>
        <end position="262"/>
    </location>
</feature>
<feature type="domain" description="Methyltransferase type 11" evidence="2">
    <location>
        <begin position="128"/>
        <end position="167"/>
    </location>
</feature>
<feature type="compositionally biased region" description="Low complexity" evidence="1">
    <location>
        <begin position="343"/>
        <end position="353"/>
    </location>
</feature>
<dbReference type="CDD" id="cd02440">
    <property type="entry name" value="AdoMet_MTases"/>
    <property type="match status" value="1"/>
</dbReference>
<evidence type="ECO:0000313" key="3">
    <source>
        <dbReference type="EMBL" id="SZX64234.1"/>
    </source>
</evidence>
<evidence type="ECO:0000256" key="1">
    <source>
        <dbReference type="SAM" id="MobiDB-lite"/>
    </source>
</evidence>